<dbReference type="PANTHER" id="PTHR33630:SF9">
    <property type="entry name" value="CUTINASE 4"/>
    <property type="match status" value="1"/>
</dbReference>
<reference evidence="7" key="1">
    <citation type="submission" date="2015-09" db="EMBL/GenBank/DDBJ databases">
        <title>Complete genome of Arthrobacter alpinus strain R3.8.</title>
        <authorList>
            <person name="See-Too W.S."/>
            <person name="Chan K.G."/>
        </authorList>
    </citation>
    <scope>NUCLEOTIDE SEQUENCE [LARGE SCALE GENOMIC DNA]</scope>
    <source>
        <strain evidence="7">R3.8</strain>
    </source>
</reference>
<evidence type="ECO:0000256" key="2">
    <source>
        <dbReference type="ARBA" id="ARBA00022487"/>
    </source>
</evidence>
<sequence>MGAAGEEVAVFEASLKARITVPGAVHSYELGSEAIDGHLYPAVATADLTAQPALDYAASVAAGVAELGAYVNARSQACPDAAFVIGGYSQGAQVAETTYNDVLTDLRRSKVVFNAPFGDPNLQLPEEPLCPGGVHTEYRHLVQHQRLRLRLQQELAPNRRALTLRRAQQHPAKPHRRRDAGSGRPDC</sequence>
<feature type="region of interest" description="Disordered" evidence="5">
    <location>
        <begin position="164"/>
        <end position="187"/>
    </location>
</feature>
<dbReference type="EMBL" id="CP012677">
    <property type="protein sequence ID" value="ALE92631.1"/>
    <property type="molecule type" value="Genomic_DNA"/>
</dbReference>
<keyword evidence="2" id="KW-0719">Serine esterase</keyword>
<evidence type="ECO:0000256" key="1">
    <source>
        <dbReference type="ARBA" id="ARBA00007534"/>
    </source>
</evidence>
<proteinExistence type="inferred from homology"/>
<dbReference type="RefSeq" id="WP_062007173.1">
    <property type="nucleotide sequence ID" value="NZ_CP012677.1"/>
</dbReference>
<dbReference type="SUPFAM" id="SSF53474">
    <property type="entry name" value="alpha/beta-Hydrolases"/>
    <property type="match status" value="1"/>
</dbReference>
<keyword evidence="3" id="KW-0378">Hydrolase</keyword>
<dbReference type="AlphaFoldDB" id="A0A0M4RC18"/>
<organism evidence="6 7">
    <name type="scientific">Arthrobacter alpinus</name>
    <dbReference type="NCBI Taxonomy" id="656366"/>
    <lineage>
        <taxon>Bacteria</taxon>
        <taxon>Bacillati</taxon>
        <taxon>Actinomycetota</taxon>
        <taxon>Actinomycetes</taxon>
        <taxon>Micrococcales</taxon>
        <taxon>Micrococcaceae</taxon>
        <taxon>Arthrobacter</taxon>
    </lineage>
</organism>
<keyword evidence="7" id="KW-1185">Reference proteome</keyword>
<dbReference type="GO" id="GO:0052689">
    <property type="term" value="F:carboxylic ester hydrolase activity"/>
    <property type="evidence" value="ECO:0007669"/>
    <property type="project" value="UniProtKB-KW"/>
</dbReference>
<dbReference type="InterPro" id="IPR000675">
    <property type="entry name" value="Cutinase/axe"/>
</dbReference>
<accession>A0A0M4RC18</accession>
<name>A0A0M4RC18_9MICC</name>
<evidence type="ECO:0000313" key="7">
    <source>
        <dbReference type="Proteomes" id="UP000062833"/>
    </source>
</evidence>
<protein>
    <recommendedName>
        <fullName evidence="8">Cutinase</fullName>
    </recommendedName>
</protein>
<gene>
    <name evidence="6" type="ORF">AOC05_10465</name>
</gene>
<keyword evidence="4" id="KW-1015">Disulfide bond</keyword>
<dbReference type="KEGG" id="aaq:AOC05_10465"/>
<evidence type="ECO:0000256" key="5">
    <source>
        <dbReference type="SAM" id="MobiDB-lite"/>
    </source>
</evidence>
<comment type="similarity">
    <text evidence="1">Belongs to the cutinase family.</text>
</comment>
<evidence type="ECO:0008006" key="8">
    <source>
        <dbReference type="Google" id="ProtNLM"/>
    </source>
</evidence>
<dbReference type="Pfam" id="PF01083">
    <property type="entry name" value="Cutinase"/>
    <property type="match status" value="1"/>
</dbReference>
<dbReference type="InterPro" id="IPR029058">
    <property type="entry name" value="AB_hydrolase_fold"/>
</dbReference>
<dbReference type="Proteomes" id="UP000062833">
    <property type="component" value="Chromosome"/>
</dbReference>
<evidence type="ECO:0000256" key="3">
    <source>
        <dbReference type="ARBA" id="ARBA00022801"/>
    </source>
</evidence>
<dbReference type="PANTHER" id="PTHR33630">
    <property type="entry name" value="CUTINASE RV1984C-RELATED-RELATED"/>
    <property type="match status" value="1"/>
</dbReference>
<dbReference type="OrthoDB" id="5175624at2"/>
<evidence type="ECO:0000313" key="6">
    <source>
        <dbReference type="EMBL" id="ALE92631.1"/>
    </source>
</evidence>
<evidence type="ECO:0000256" key="4">
    <source>
        <dbReference type="ARBA" id="ARBA00023157"/>
    </source>
</evidence>
<dbReference type="PATRIC" id="fig|656366.3.peg.2263"/>
<dbReference type="Gene3D" id="3.40.50.1820">
    <property type="entry name" value="alpha/beta hydrolase"/>
    <property type="match status" value="1"/>
</dbReference>